<keyword evidence="6" id="KW-0221">Differentiation</keyword>
<feature type="domain" description="Protein kinase" evidence="13">
    <location>
        <begin position="36"/>
        <end position="300"/>
    </location>
</feature>
<comment type="similarity">
    <text evidence="11">Belongs to the protein kinase superfamily.</text>
</comment>
<proteinExistence type="inferred from homology"/>
<evidence type="ECO:0000256" key="2">
    <source>
        <dbReference type="ARBA" id="ARBA00022473"/>
    </source>
</evidence>
<reference evidence="14" key="1">
    <citation type="submission" date="2020-11" db="EMBL/GenBank/DDBJ databases">
        <authorList>
            <person name="Tran Van P."/>
        </authorList>
    </citation>
    <scope>NUCLEOTIDE SEQUENCE</scope>
</reference>
<keyword evidence="7 11" id="KW-0067">ATP-binding</keyword>
<evidence type="ECO:0000256" key="6">
    <source>
        <dbReference type="ARBA" id="ARBA00022782"/>
    </source>
</evidence>
<dbReference type="PROSITE" id="PS50011">
    <property type="entry name" value="PROTEIN_KINASE_DOM"/>
    <property type="match status" value="1"/>
</dbReference>
<evidence type="ECO:0000256" key="11">
    <source>
        <dbReference type="RuleBase" id="RU000304"/>
    </source>
</evidence>
<evidence type="ECO:0000256" key="12">
    <source>
        <dbReference type="SAM" id="MobiDB-lite"/>
    </source>
</evidence>
<dbReference type="FunFam" id="1.10.510.10:FF:000658">
    <property type="entry name" value="Protein CBG12184"/>
    <property type="match status" value="1"/>
</dbReference>
<dbReference type="SMART" id="SM00220">
    <property type="entry name" value="S_TKc"/>
    <property type="match status" value="1"/>
</dbReference>
<sequence length="315" mass="36717">MSEGEEDKSKQQVQRQETGVTSKSRSDEAALLGRGYVMGRKLGSGAFSTVRKALFKHGEEEILLACKVIHRRKLPKEFVTKFFPRELQILMVLDDPNIVRAHSIMERKDNVYIFMEYCENGDVLEYIQREGRLRESQANFWSRQLFSAIHYLQKQYICHRDLKCENLLLTKRYNLKIADFGFARFCIEDEDPNKRVISETYCGSASYSPPQIIRGVPYDPLAADVWSCGVIVFIMVCGTFPFDSGNLKKMLRAQEKREWDFRSRVKPNLSEEIKDIVSRLLEPIVQKRIKIDEVMDHDWLTDAMLRRLIDEDEAS</sequence>
<keyword evidence="5 11" id="KW-0547">Nucleotide-binding</keyword>
<keyword evidence="10" id="KW-0744">Spermatogenesis</keyword>
<gene>
    <name evidence="14" type="ORF">CTOB1V02_LOCUS3759</name>
</gene>
<dbReference type="InterPro" id="IPR011009">
    <property type="entry name" value="Kinase-like_dom_sf"/>
</dbReference>
<name>A0A7R8W6E4_9CRUS</name>
<dbReference type="GO" id="GO:0050321">
    <property type="term" value="F:tau-protein kinase activity"/>
    <property type="evidence" value="ECO:0007669"/>
    <property type="project" value="TreeGrafter"/>
</dbReference>
<dbReference type="PROSITE" id="PS00107">
    <property type="entry name" value="PROTEIN_KINASE_ATP"/>
    <property type="match status" value="1"/>
</dbReference>
<comment type="cofactor">
    <cofactor evidence="1">
        <name>Mg(2+)</name>
        <dbReference type="ChEBI" id="CHEBI:18420"/>
    </cofactor>
</comment>
<dbReference type="Gene3D" id="1.10.510.10">
    <property type="entry name" value="Transferase(Phosphotransferase) domain 1"/>
    <property type="match status" value="1"/>
</dbReference>
<dbReference type="GO" id="GO:0000226">
    <property type="term" value="P:microtubule cytoskeleton organization"/>
    <property type="evidence" value="ECO:0007669"/>
    <property type="project" value="TreeGrafter"/>
</dbReference>
<dbReference type="Pfam" id="PF00069">
    <property type="entry name" value="Pkinase"/>
    <property type="match status" value="1"/>
</dbReference>
<evidence type="ECO:0000256" key="1">
    <source>
        <dbReference type="ARBA" id="ARBA00001946"/>
    </source>
</evidence>
<dbReference type="GO" id="GO:0005737">
    <property type="term" value="C:cytoplasm"/>
    <property type="evidence" value="ECO:0007669"/>
    <property type="project" value="TreeGrafter"/>
</dbReference>
<dbReference type="OrthoDB" id="541276at2759"/>
<dbReference type="InterPro" id="IPR000719">
    <property type="entry name" value="Prot_kinase_dom"/>
</dbReference>
<dbReference type="EMBL" id="OB660671">
    <property type="protein sequence ID" value="CAD7225827.1"/>
    <property type="molecule type" value="Genomic_DNA"/>
</dbReference>
<protein>
    <recommendedName>
        <fullName evidence="13">Protein kinase domain-containing protein</fullName>
    </recommendedName>
</protein>
<evidence type="ECO:0000256" key="7">
    <source>
        <dbReference type="ARBA" id="ARBA00022840"/>
    </source>
</evidence>
<accession>A0A7R8W6E4</accession>
<dbReference type="InterPro" id="IPR008271">
    <property type="entry name" value="Ser/Thr_kinase_AS"/>
</dbReference>
<keyword evidence="3" id="KW-0597">Phosphoprotein</keyword>
<dbReference type="GO" id="GO:0007283">
    <property type="term" value="P:spermatogenesis"/>
    <property type="evidence" value="ECO:0007669"/>
    <property type="project" value="UniProtKB-KW"/>
</dbReference>
<dbReference type="AlphaFoldDB" id="A0A7R8W6E4"/>
<dbReference type="SUPFAM" id="SSF56112">
    <property type="entry name" value="Protein kinase-like (PK-like)"/>
    <property type="match status" value="1"/>
</dbReference>
<feature type="region of interest" description="Disordered" evidence="12">
    <location>
        <begin position="1"/>
        <end position="26"/>
    </location>
</feature>
<evidence type="ECO:0000256" key="10">
    <source>
        <dbReference type="ARBA" id="ARBA00022871"/>
    </source>
</evidence>
<keyword evidence="11" id="KW-0723">Serine/threonine-protein kinase</keyword>
<dbReference type="PANTHER" id="PTHR24346:SF102">
    <property type="entry name" value="TESTIS-SPECIFIC SERINE_THREONINE-PROTEIN KINASE 1"/>
    <property type="match status" value="1"/>
</dbReference>
<evidence type="ECO:0000256" key="8">
    <source>
        <dbReference type="ARBA" id="ARBA00022842"/>
    </source>
</evidence>
<dbReference type="GO" id="GO:0035556">
    <property type="term" value="P:intracellular signal transduction"/>
    <property type="evidence" value="ECO:0007669"/>
    <property type="project" value="TreeGrafter"/>
</dbReference>
<evidence type="ECO:0000256" key="5">
    <source>
        <dbReference type="ARBA" id="ARBA00022741"/>
    </source>
</evidence>
<dbReference type="GO" id="GO:0005524">
    <property type="term" value="F:ATP binding"/>
    <property type="evidence" value="ECO:0007669"/>
    <property type="project" value="UniProtKB-UniRule"/>
</dbReference>
<evidence type="ECO:0000313" key="14">
    <source>
        <dbReference type="EMBL" id="CAD7225827.1"/>
    </source>
</evidence>
<dbReference type="PANTHER" id="PTHR24346">
    <property type="entry name" value="MAP/MICROTUBULE AFFINITY-REGULATING KINASE"/>
    <property type="match status" value="1"/>
</dbReference>
<keyword evidence="9" id="KW-0832">Ubl conjugation</keyword>
<evidence type="ECO:0000256" key="4">
    <source>
        <dbReference type="ARBA" id="ARBA00022723"/>
    </source>
</evidence>
<evidence type="ECO:0000256" key="3">
    <source>
        <dbReference type="ARBA" id="ARBA00022553"/>
    </source>
</evidence>
<keyword evidence="11" id="KW-0808">Transferase</keyword>
<feature type="compositionally biased region" description="Polar residues" evidence="12">
    <location>
        <begin position="11"/>
        <end position="23"/>
    </location>
</feature>
<keyword evidence="4" id="KW-0479">Metal-binding</keyword>
<evidence type="ECO:0000256" key="9">
    <source>
        <dbReference type="ARBA" id="ARBA00022843"/>
    </source>
</evidence>
<dbReference type="PROSITE" id="PS00108">
    <property type="entry name" value="PROTEIN_KINASE_ST"/>
    <property type="match status" value="1"/>
</dbReference>
<keyword evidence="8" id="KW-0460">Magnesium</keyword>
<evidence type="ECO:0000259" key="13">
    <source>
        <dbReference type="PROSITE" id="PS50011"/>
    </source>
</evidence>
<dbReference type="GO" id="GO:0000287">
    <property type="term" value="F:magnesium ion binding"/>
    <property type="evidence" value="ECO:0007669"/>
    <property type="project" value="UniProtKB-ARBA"/>
</dbReference>
<keyword evidence="11" id="KW-0418">Kinase</keyword>
<dbReference type="GO" id="GO:0030154">
    <property type="term" value="P:cell differentiation"/>
    <property type="evidence" value="ECO:0007669"/>
    <property type="project" value="UniProtKB-KW"/>
</dbReference>
<organism evidence="14">
    <name type="scientific">Cyprideis torosa</name>
    <dbReference type="NCBI Taxonomy" id="163714"/>
    <lineage>
        <taxon>Eukaryota</taxon>
        <taxon>Metazoa</taxon>
        <taxon>Ecdysozoa</taxon>
        <taxon>Arthropoda</taxon>
        <taxon>Crustacea</taxon>
        <taxon>Oligostraca</taxon>
        <taxon>Ostracoda</taxon>
        <taxon>Podocopa</taxon>
        <taxon>Podocopida</taxon>
        <taxon>Cytherocopina</taxon>
        <taxon>Cytheroidea</taxon>
        <taxon>Cytherideidae</taxon>
        <taxon>Cyprideis</taxon>
    </lineage>
</organism>
<dbReference type="InterPro" id="IPR017441">
    <property type="entry name" value="Protein_kinase_ATP_BS"/>
</dbReference>
<keyword evidence="2" id="KW-0217">Developmental protein</keyword>